<evidence type="ECO:0000256" key="2">
    <source>
        <dbReference type="ARBA" id="ARBA00022695"/>
    </source>
</evidence>
<dbReference type="InterPro" id="IPR005105">
    <property type="entry name" value="GlnD_Uridyltrans_N"/>
</dbReference>
<comment type="activity regulation">
    <text evidence="8">Uridylyltransferase (UTase) activity is inhibited by glutamine, while glutamine activates uridylyl-removing (UR) activity.</text>
</comment>
<dbReference type="EC" id="3.1.4.-" evidence="8"/>
<dbReference type="GO" id="GO:0008773">
    <property type="term" value="F:[protein-PII] uridylyltransferase activity"/>
    <property type="evidence" value="ECO:0007669"/>
    <property type="project" value="UniProtKB-UniRule"/>
</dbReference>
<comment type="catalytic activity">
    <reaction evidence="8">
        <text>[protein-PII]-L-tyrosine + UTP = [protein-PII]-uridylyl-L-tyrosine + diphosphate</text>
        <dbReference type="Rhea" id="RHEA:13673"/>
        <dbReference type="Rhea" id="RHEA-COMP:12147"/>
        <dbReference type="Rhea" id="RHEA-COMP:12148"/>
        <dbReference type="ChEBI" id="CHEBI:33019"/>
        <dbReference type="ChEBI" id="CHEBI:46398"/>
        <dbReference type="ChEBI" id="CHEBI:46858"/>
        <dbReference type="ChEBI" id="CHEBI:90602"/>
        <dbReference type="EC" id="2.7.7.59"/>
    </reaction>
</comment>
<dbReference type="CDD" id="cd00077">
    <property type="entry name" value="HDc"/>
    <property type="match status" value="1"/>
</dbReference>
<dbReference type="GO" id="GO:0008081">
    <property type="term" value="F:phosphoric diester hydrolase activity"/>
    <property type="evidence" value="ECO:0007669"/>
    <property type="project" value="UniProtKB-UniRule"/>
</dbReference>
<evidence type="ECO:0000256" key="7">
    <source>
        <dbReference type="ARBA" id="ARBA00047968"/>
    </source>
</evidence>
<dbReference type="PIRSF" id="PIRSF006288">
    <property type="entry name" value="PII_uridyltransf"/>
    <property type="match status" value="1"/>
</dbReference>
<accession>A0A9E8FLE3</accession>
<feature type="region of interest" description="Uridylyltransferase" evidence="8">
    <location>
        <begin position="1"/>
        <end position="346"/>
    </location>
</feature>
<dbReference type="InterPro" id="IPR010043">
    <property type="entry name" value="UTase/UR"/>
</dbReference>
<comment type="similarity">
    <text evidence="8">Belongs to the GlnD family.</text>
</comment>
<keyword evidence="6 8" id="KW-0511">Multifunctional enzyme</keyword>
<dbReference type="Pfam" id="PF01966">
    <property type="entry name" value="HD"/>
    <property type="match status" value="1"/>
</dbReference>
<dbReference type="CDD" id="cd05401">
    <property type="entry name" value="NT_GlnE_GlnD_like"/>
    <property type="match status" value="1"/>
</dbReference>
<keyword evidence="3" id="KW-0677">Repeat</keyword>
<evidence type="ECO:0000256" key="6">
    <source>
        <dbReference type="ARBA" id="ARBA00023268"/>
    </source>
</evidence>
<dbReference type="CDD" id="cd04900">
    <property type="entry name" value="ACT_UUR-like_1"/>
    <property type="match status" value="1"/>
</dbReference>
<evidence type="ECO:0000313" key="9">
    <source>
        <dbReference type="EMBL" id="QQD24645.1"/>
    </source>
</evidence>
<dbReference type="PANTHER" id="PTHR47320:SF1">
    <property type="entry name" value="BIFUNCTIONAL URIDYLYLTRANSFERASE_URIDYLYL-REMOVING ENZYME"/>
    <property type="match status" value="1"/>
</dbReference>
<keyword evidence="4 8" id="KW-0378">Hydrolase</keyword>
<comment type="domain">
    <text evidence="8">Has four distinct domains: an N-terminal nucleotidyltransferase (NT) domain responsible for UTase activity, a central HD domain that encodes UR activity, and two C-terminal ACT domains that seem to have a role in glutamine sensing.</text>
</comment>
<comment type="catalytic activity">
    <reaction evidence="8">
        <text>[protein-PII]-uridylyl-L-tyrosine + H2O = [protein-PII]-L-tyrosine + UMP + H(+)</text>
        <dbReference type="Rhea" id="RHEA:48600"/>
        <dbReference type="Rhea" id="RHEA-COMP:12147"/>
        <dbReference type="Rhea" id="RHEA-COMP:12148"/>
        <dbReference type="ChEBI" id="CHEBI:15377"/>
        <dbReference type="ChEBI" id="CHEBI:15378"/>
        <dbReference type="ChEBI" id="CHEBI:46858"/>
        <dbReference type="ChEBI" id="CHEBI:57865"/>
        <dbReference type="ChEBI" id="CHEBI:90602"/>
    </reaction>
</comment>
<keyword evidence="5 8" id="KW-0460">Magnesium</keyword>
<dbReference type="InterPro" id="IPR003607">
    <property type="entry name" value="HD/PDEase_dom"/>
</dbReference>
<dbReference type="KEGG" id="vcw:GJQ55_09295"/>
<dbReference type="RefSeq" id="WP_228344704.1">
    <property type="nucleotide sequence ID" value="NZ_CP045550.1"/>
</dbReference>
<dbReference type="EC" id="2.7.7.59" evidence="8"/>
<comment type="cofactor">
    <cofactor evidence="8">
        <name>Mg(2+)</name>
        <dbReference type="ChEBI" id="CHEBI:18420"/>
    </cofactor>
</comment>
<evidence type="ECO:0000313" key="10">
    <source>
        <dbReference type="Proteomes" id="UP000596074"/>
    </source>
</evidence>
<evidence type="ECO:0000256" key="1">
    <source>
        <dbReference type="ARBA" id="ARBA00022679"/>
    </source>
</evidence>
<comment type="function">
    <text evidence="8">Modifies, by uridylylation and deuridylylation, the PII regulatory proteins (GlnB and homologs), in response to the nitrogen status of the cell that GlnD senses through the glutamine level. Under low glutamine levels, catalyzes the conversion of the PII proteins and UTP to PII-UMP and PPi, while under higher glutamine levels, GlnD hydrolyzes PII-UMP to PII and UMP (deuridylylation). Thus, controls uridylylation state and activity of the PII proteins, and plays an important role in the regulation of nitrogen metabolism.</text>
</comment>
<comment type="catalytic activity">
    <reaction evidence="7">
        <text>guanosine 3',5'-bis(diphosphate) + H2O = GDP + diphosphate + H(+)</text>
        <dbReference type="Rhea" id="RHEA:14253"/>
        <dbReference type="ChEBI" id="CHEBI:15377"/>
        <dbReference type="ChEBI" id="CHEBI:15378"/>
        <dbReference type="ChEBI" id="CHEBI:33019"/>
        <dbReference type="ChEBI" id="CHEBI:58189"/>
        <dbReference type="ChEBI" id="CHEBI:77828"/>
        <dbReference type="EC" id="3.1.7.2"/>
    </reaction>
</comment>
<dbReference type="Pfam" id="PF03445">
    <property type="entry name" value="DUF294"/>
    <property type="match status" value="1"/>
</dbReference>
<dbReference type="GO" id="GO:0006808">
    <property type="term" value="P:regulation of nitrogen utilization"/>
    <property type="evidence" value="ECO:0007669"/>
    <property type="project" value="UniProtKB-UniRule"/>
</dbReference>
<dbReference type="CDD" id="cd04899">
    <property type="entry name" value="ACT_ACR-UUR-like_2"/>
    <property type="match status" value="1"/>
</dbReference>
<keyword evidence="2 8" id="KW-0548">Nucleotidyltransferase</keyword>
<dbReference type="EMBL" id="CP046056">
    <property type="protein sequence ID" value="QQD24645.1"/>
    <property type="molecule type" value="Genomic_DNA"/>
</dbReference>
<name>A0A9E8FLE3_9GAMM</name>
<dbReference type="InterPro" id="IPR006674">
    <property type="entry name" value="HD_domain"/>
</dbReference>
<dbReference type="SUPFAM" id="SSF81301">
    <property type="entry name" value="Nucleotidyltransferase"/>
    <property type="match status" value="1"/>
</dbReference>
<reference evidence="9 10" key="1">
    <citation type="submission" date="2019-11" db="EMBL/GenBank/DDBJ databases">
        <title>Venatorbacter sp. nov. a predator of Campylobacter and other Gram-negative bacteria.</title>
        <authorList>
            <person name="Saeedi A."/>
            <person name="Cummings N.J."/>
            <person name="Connerton I.F."/>
            <person name="Connerton P.L."/>
        </authorList>
    </citation>
    <scope>NUCLEOTIDE SEQUENCE [LARGE SCALE GENOMIC DNA]</scope>
    <source>
        <strain evidence="9">XL5</strain>
    </source>
</reference>
<dbReference type="Gene3D" id="1.10.3090.10">
    <property type="entry name" value="cca-adding enzyme, domain 2"/>
    <property type="match status" value="1"/>
</dbReference>
<dbReference type="SUPFAM" id="SSF81593">
    <property type="entry name" value="Nucleotidyltransferase substrate binding subunit/domain"/>
    <property type="match status" value="1"/>
</dbReference>
<dbReference type="Gene3D" id="1.20.120.330">
    <property type="entry name" value="Nucleotidyltransferases domain 2"/>
    <property type="match status" value="1"/>
</dbReference>
<dbReference type="AlphaFoldDB" id="A0A9E8FLE3"/>
<dbReference type="GO" id="GO:0008893">
    <property type="term" value="F:guanosine-3',5'-bis(diphosphate) 3'-diphosphatase activity"/>
    <property type="evidence" value="ECO:0007669"/>
    <property type="project" value="UniProtKB-EC"/>
</dbReference>
<dbReference type="Proteomes" id="UP000596074">
    <property type="component" value="Chromosome"/>
</dbReference>
<dbReference type="InterPro" id="IPR043519">
    <property type="entry name" value="NT_sf"/>
</dbReference>
<evidence type="ECO:0000256" key="4">
    <source>
        <dbReference type="ARBA" id="ARBA00022801"/>
    </source>
</evidence>
<dbReference type="NCBIfam" id="TIGR01693">
    <property type="entry name" value="UTase_glnD"/>
    <property type="match status" value="1"/>
</dbReference>
<dbReference type="InterPro" id="IPR013546">
    <property type="entry name" value="PII_UdlTrfase/GS_AdlTrfase"/>
</dbReference>
<gene>
    <name evidence="8 9" type="primary">glnD</name>
    <name evidence="9" type="ORF">GJQ55_09295</name>
</gene>
<evidence type="ECO:0000256" key="8">
    <source>
        <dbReference type="HAMAP-Rule" id="MF_00277"/>
    </source>
</evidence>
<dbReference type="PANTHER" id="PTHR47320">
    <property type="entry name" value="BIFUNCTIONAL URIDYLYLTRANSFERASE/URIDYLYL-REMOVING ENZYME"/>
    <property type="match status" value="1"/>
</dbReference>
<dbReference type="InterPro" id="IPR002912">
    <property type="entry name" value="ACT_dom"/>
</dbReference>
<dbReference type="Gene3D" id="3.30.460.10">
    <property type="entry name" value="Beta Polymerase, domain 2"/>
    <property type="match status" value="1"/>
</dbReference>
<organism evidence="9 10">
    <name type="scientific">Venatoribacter cucullus</name>
    <dbReference type="NCBI Taxonomy" id="2661630"/>
    <lineage>
        <taxon>Bacteria</taxon>
        <taxon>Pseudomonadati</taxon>
        <taxon>Pseudomonadota</taxon>
        <taxon>Gammaproteobacteria</taxon>
        <taxon>Oceanospirillales</taxon>
        <taxon>Oceanospirillaceae</taxon>
        <taxon>Venatoribacter</taxon>
    </lineage>
</organism>
<dbReference type="HAMAP" id="MF_00277">
    <property type="entry name" value="PII_uridylyl_transf"/>
    <property type="match status" value="1"/>
</dbReference>
<comment type="caution">
    <text evidence="8">Lacks conserved residue(s) required for the propagation of feature annotation.</text>
</comment>
<dbReference type="SMART" id="SM00471">
    <property type="entry name" value="HDc"/>
    <property type="match status" value="1"/>
</dbReference>
<keyword evidence="10" id="KW-1185">Reference proteome</keyword>
<keyword evidence="1 8" id="KW-0808">Transferase</keyword>
<dbReference type="SUPFAM" id="SSF55021">
    <property type="entry name" value="ACT-like"/>
    <property type="match status" value="2"/>
</dbReference>
<evidence type="ECO:0000256" key="5">
    <source>
        <dbReference type="ARBA" id="ARBA00022842"/>
    </source>
</evidence>
<dbReference type="PROSITE" id="PS51831">
    <property type="entry name" value="HD"/>
    <property type="match status" value="1"/>
</dbReference>
<dbReference type="SUPFAM" id="SSF81891">
    <property type="entry name" value="Poly A polymerase C-terminal region-like"/>
    <property type="match status" value="1"/>
</dbReference>
<protein>
    <recommendedName>
        <fullName evidence="8">Bifunctional uridylyltransferase/uridylyl-removing enzyme</fullName>
        <shortName evidence="8">UTase/UR</shortName>
    </recommendedName>
    <alternativeName>
        <fullName evidence="8">Bifunctional [protein-PII] modification enzyme</fullName>
    </alternativeName>
    <alternativeName>
        <fullName evidence="8">Bifunctional nitrogen sensor protein</fullName>
    </alternativeName>
    <domain>
        <recommendedName>
            <fullName evidence="8">[Protein-PII] uridylyltransferase</fullName>
            <shortName evidence="8">PII uridylyltransferase</shortName>
            <shortName evidence="8">UTase</shortName>
            <ecNumber evidence="8">2.7.7.59</ecNumber>
        </recommendedName>
    </domain>
    <domain>
        <recommendedName>
            <fullName evidence="8">[Protein-PII]-UMP uridylyl-removing enzyme</fullName>
            <shortName evidence="8">UR</shortName>
            <ecNumber evidence="8">3.1.4.-</ecNumber>
        </recommendedName>
    </domain>
</protein>
<dbReference type="InterPro" id="IPR045865">
    <property type="entry name" value="ACT-like_dom_sf"/>
</dbReference>
<dbReference type="PROSITE" id="PS51671">
    <property type="entry name" value="ACT"/>
    <property type="match status" value="2"/>
</dbReference>
<sequence length="900" mass="103340">MSPDNELPALPVINSVQLLQDLQAARSPLPVIRPLLKQIQEQSHHYFRATLDAATLVRHRATLIDQILSCLWQSSGLPQHELALIAVGGYGRGELHPHSDIDLLLLCRDEQAITTYSEPLQRFITLLWDLKLDVGHSVRTLAECVTEAGKDLTIITNMMESRLLTGDHPLHEQLKQATAPDRLWPAQEFFQAKWQELRDRHRKHNDSEYNLEPNVKKSPGTLRDIQTICWATMRYFGEGTLQSLQQQGFLTPFEFERLQRSLHFLWQVRYALHMLTGREEDRLLFDLQREVAALLGFRDDKSRLGVEYFMGRFYRNQLATMELCDLLLLHFNEDFMKRDKVHEIVTLSEHFVLNNGYLQLQDAGLFAREPGWLLQVFVLMADTPHAKGIHSDTIRALRDHRHLIDDQYRQNPEYNAIFMELMRHRSRVVRELSRMMRYGILGRYIPAFGHIIGMMEHDLFHVYTVDEHSLRMMRFLRQLRFDDSIRERFPLASGVIHRVQKKELLYLTALLHDTGKSMDGDHTANSGEIAAAFCRQHNLRPTDSHLVEWLCTNHLLMSQASQRLEINNPEDIHPFAREVGDQYHLDLLYLISVADIYSTNPKLWTSWRAEQMSDLYHSTQAALRRGLNTPPNKDAWISEVQQEALAQLQQKGLSEARVRQIWGDPDDDYFLREGIDNVVWHALEIDAHGNSNAPLVSIRQTSAGKSEGATQIFIYMKDQVNLFAATTATLDQLNLNIQDARIMTSEKEHNVVDTYVVLDENNQPISDPARIEHIRQTLVQALSDPDNYTTIIQRRTPRALKQFKVETQVTISTDPLMQRTVLEVIAADRPGLLARMGAILSAAGIQLQGAKILTEGERVSDIFYILDQHGHPFADAEQCLALKDAIIQGLAEQVEAQSAV</sequence>
<proteinExistence type="inferred from homology"/>
<evidence type="ECO:0000256" key="3">
    <source>
        <dbReference type="ARBA" id="ARBA00022737"/>
    </source>
</evidence>
<dbReference type="Pfam" id="PF08335">
    <property type="entry name" value="GlnD_UR_UTase"/>
    <property type="match status" value="1"/>
</dbReference>